<gene>
    <name evidence="1" type="ORF">B0F88_10683</name>
</gene>
<keyword evidence="2" id="KW-1185">Reference proteome</keyword>
<dbReference type="AlphaFoldDB" id="A0A2S6H2R0"/>
<dbReference type="Proteomes" id="UP000238071">
    <property type="component" value="Unassembled WGS sequence"/>
</dbReference>
<accession>A0A2S6H2R0</accession>
<sequence length="220" mass="23813">MLGFIAFNPAYYHYSQDCSTIAGGAAHNPADKFRVLHNDGKTNTANPQLLLHNRVCAGSQAPVWEPSPGSSSFPSTITIQRGPPCPEAAIVSNATPVALPNRNSKPLAAVVYPPGNRQYRAGLFCAGSQAPAWEPSPGSSSFPSTITIQRVPPCPEAAIVSNATPVRNFLTATVNHWLPLFTRPETVNIVLDSGFQLYDYVILENHEPPASYRRFGRFKP</sequence>
<protein>
    <submittedName>
        <fullName evidence="1">Uncharacterized protein</fullName>
    </submittedName>
</protein>
<proteinExistence type="predicted"/>
<organism evidence="1 2">
    <name type="scientific">Methylobacter tundripaludum</name>
    <dbReference type="NCBI Taxonomy" id="173365"/>
    <lineage>
        <taxon>Bacteria</taxon>
        <taxon>Pseudomonadati</taxon>
        <taxon>Pseudomonadota</taxon>
        <taxon>Gammaproteobacteria</taxon>
        <taxon>Methylococcales</taxon>
        <taxon>Methylococcaceae</taxon>
        <taxon>Methylobacter</taxon>
    </lineage>
</organism>
<comment type="caution">
    <text evidence="1">The sequence shown here is derived from an EMBL/GenBank/DDBJ whole genome shotgun (WGS) entry which is preliminary data.</text>
</comment>
<reference evidence="1 2" key="1">
    <citation type="submission" date="2018-02" db="EMBL/GenBank/DDBJ databases">
        <title>Subsurface microbial communities from deep shales in Ohio and West Virginia, USA.</title>
        <authorList>
            <person name="Wrighton K."/>
        </authorList>
    </citation>
    <scope>NUCLEOTIDE SEQUENCE [LARGE SCALE GENOMIC DNA]</scope>
    <source>
        <strain evidence="1 2">OWC-G53F</strain>
    </source>
</reference>
<evidence type="ECO:0000313" key="1">
    <source>
        <dbReference type="EMBL" id="PPK71734.1"/>
    </source>
</evidence>
<dbReference type="EMBL" id="PTIY01000006">
    <property type="protein sequence ID" value="PPK71734.1"/>
    <property type="molecule type" value="Genomic_DNA"/>
</dbReference>
<name>A0A2S6H2R0_9GAMM</name>
<evidence type="ECO:0000313" key="2">
    <source>
        <dbReference type="Proteomes" id="UP000238071"/>
    </source>
</evidence>